<dbReference type="EMBL" id="CP046457">
    <property type="protein sequence ID" value="QGT99567.1"/>
    <property type="molecule type" value="Genomic_DNA"/>
</dbReference>
<dbReference type="RefSeq" id="WP_156203448.1">
    <property type="nucleotide sequence ID" value="NZ_CP046457.1"/>
</dbReference>
<organism evidence="1 2">
    <name type="scientific">Candidatus Syntrophocurvum alkaliphilum</name>
    <dbReference type="NCBI Taxonomy" id="2293317"/>
    <lineage>
        <taxon>Bacteria</taxon>
        <taxon>Bacillati</taxon>
        <taxon>Bacillota</taxon>
        <taxon>Clostridia</taxon>
        <taxon>Eubacteriales</taxon>
        <taxon>Syntrophomonadaceae</taxon>
        <taxon>Candidatus Syntrophocurvum</taxon>
    </lineage>
</organism>
<sequence>MDFMKKALYLGIGAITLTKEKAEKLINDLVEKGEMNRDEAKQFVDEMLKKGEEEKKELRTIINNEINNVKNETGIITRTDLEKLEKRIAEIESKLN</sequence>
<dbReference type="OrthoDB" id="2083232at2"/>
<keyword evidence="2" id="KW-1185">Reference proteome</keyword>
<evidence type="ECO:0000313" key="1">
    <source>
        <dbReference type="EMBL" id="QGT99567.1"/>
    </source>
</evidence>
<gene>
    <name evidence="1" type="ORF">SYNTR_0974</name>
</gene>
<protein>
    <recommendedName>
        <fullName evidence="3">Polyhydroxyalkanoate synthesis regulator phasin</fullName>
    </recommendedName>
</protein>
<evidence type="ECO:0008006" key="3">
    <source>
        <dbReference type="Google" id="ProtNLM"/>
    </source>
</evidence>
<dbReference type="KEGG" id="salq:SYNTR_0974"/>
<evidence type="ECO:0000313" key="2">
    <source>
        <dbReference type="Proteomes" id="UP000426444"/>
    </source>
</evidence>
<dbReference type="PANTHER" id="PTHR38664:SF1">
    <property type="entry name" value="SLR0058 PROTEIN"/>
    <property type="match status" value="1"/>
</dbReference>
<accession>A0A6I6DEH9</accession>
<proteinExistence type="predicted"/>
<name>A0A6I6DEH9_9FIRM</name>
<dbReference type="PANTHER" id="PTHR38664">
    <property type="entry name" value="SLR0058 PROTEIN"/>
    <property type="match status" value="1"/>
</dbReference>
<reference evidence="2" key="1">
    <citation type="journal article" date="2019" name="Microbiology">
        <title>Complete Genome Sequence of an Uncultured Bacterium of the Candidate Phylum Bipolaricaulota.</title>
        <authorList>
            <person name="Kadnikov V.V."/>
            <person name="Mardanov A.V."/>
            <person name="Beletsky A.V."/>
            <person name="Frank Y.A."/>
            <person name="Karnachuk O.V."/>
            <person name="Ravin N.V."/>
        </authorList>
    </citation>
    <scope>NUCLEOTIDE SEQUENCE [LARGE SCALE GENOMIC DNA]</scope>
</reference>
<dbReference type="AlphaFoldDB" id="A0A6I6DEH9"/>
<dbReference type="NCBIfam" id="NF047773">
    <property type="entry name" value="phas_rel_Lepto"/>
    <property type="match status" value="1"/>
</dbReference>
<dbReference type="InterPro" id="IPR008769">
    <property type="entry name" value="PhaF_PhaI"/>
</dbReference>
<dbReference type="Proteomes" id="UP000426444">
    <property type="component" value="Chromosome"/>
</dbReference>